<dbReference type="GO" id="GO:0005524">
    <property type="term" value="F:ATP binding"/>
    <property type="evidence" value="ECO:0007669"/>
    <property type="project" value="UniProtKB-KW"/>
</dbReference>
<dbReference type="SUPFAM" id="SSF52540">
    <property type="entry name" value="P-loop containing nucleoside triphosphate hydrolases"/>
    <property type="match status" value="1"/>
</dbReference>
<dbReference type="Pfam" id="PF00005">
    <property type="entry name" value="ABC_tran"/>
    <property type="match status" value="1"/>
</dbReference>
<keyword evidence="2" id="KW-0067">ATP-binding</keyword>
<dbReference type="OrthoDB" id="1551385at2"/>
<dbReference type="AlphaFoldDB" id="A0A3L8GQP5"/>
<organism evidence="2 3">
    <name type="scientific">Streptococcus iniae</name>
    <name type="common">Streptococcus shiloi</name>
    <dbReference type="NCBI Taxonomy" id="1346"/>
    <lineage>
        <taxon>Bacteria</taxon>
        <taxon>Bacillati</taxon>
        <taxon>Bacillota</taxon>
        <taxon>Bacilli</taxon>
        <taxon>Lactobacillales</taxon>
        <taxon>Streptococcaceae</taxon>
        <taxon>Streptococcus</taxon>
    </lineage>
</organism>
<dbReference type="InterPro" id="IPR027417">
    <property type="entry name" value="P-loop_NTPase"/>
</dbReference>
<evidence type="ECO:0000259" key="1">
    <source>
        <dbReference type="Pfam" id="PF00005"/>
    </source>
</evidence>
<proteinExistence type="predicted"/>
<dbReference type="Gene3D" id="3.40.50.300">
    <property type="entry name" value="P-loop containing nucleotide triphosphate hydrolases"/>
    <property type="match status" value="1"/>
</dbReference>
<dbReference type="Proteomes" id="UP000269148">
    <property type="component" value="Unassembled WGS sequence"/>
</dbReference>
<dbReference type="EMBL" id="QLQD01000008">
    <property type="protein sequence ID" value="RLU59395.1"/>
    <property type="molecule type" value="Genomic_DNA"/>
</dbReference>
<dbReference type="GO" id="GO:0016887">
    <property type="term" value="F:ATP hydrolysis activity"/>
    <property type="evidence" value="ECO:0007669"/>
    <property type="project" value="InterPro"/>
</dbReference>
<comment type="caution">
    <text evidence="2">The sequence shown here is derived from an EMBL/GenBank/DDBJ whole genome shotgun (WGS) entry which is preliminary data.</text>
</comment>
<accession>A0A3L8GQP5</accession>
<dbReference type="GeneID" id="96997143"/>
<evidence type="ECO:0000313" key="3">
    <source>
        <dbReference type="Proteomes" id="UP000269148"/>
    </source>
</evidence>
<gene>
    <name evidence="2" type="ORF">DIY07_00495</name>
</gene>
<name>A0A3L8GQP5_STRIN</name>
<feature type="domain" description="ABC transporter" evidence="1">
    <location>
        <begin position="2"/>
        <end position="45"/>
    </location>
</feature>
<dbReference type="RefSeq" id="WP_080768722.1">
    <property type="nucleotide sequence ID" value="NZ_CP010783.1"/>
</dbReference>
<dbReference type="InterPro" id="IPR003439">
    <property type="entry name" value="ABC_transporter-like_ATP-bd"/>
</dbReference>
<keyword evidence="2" id="KW-0547">Nucleotide-binding</keyword>
<sequence>MFGFIGSNGAGKSTTIRCLLGLIHKSKGDMSPFWQSLRQFNRGTCTYRLHAVRSHVLSQDKSQGCH</sequence>
<protein>
    <submittedName>
        <fullName evidence="2">ATP-binding cassette domain-containing protein</fullName>
    </submittedName>
</protein>
<reference evidence="2 3" key="1">
    <citation type="submission" date="2018-06" db="EMBL/GenBank/DDBJ databases">
        <title>Mutators as drivers of adaptation in pathogenic bacteria and a risk factor for host jumps and vaccine escape.</title>
        <authorList>
            <person name="Barnes A.C."/>
            <person name="Silayeva O."/>
        </authorList>
    </citation>
    <scope>NUCLEOTIDE SEQUENCE [LARGE SCALE GENOMIC DNA]</scope>
    <source>
        <strain evidence="2 3">QMA0445</strain>
    </source>
</reference>
<evidence type="ECO:0000313" key="2">
    <source>
        <dbReference type="EMBL" id="RLU59395.1"/>
    </source>
</evidence>